<dbReference type="InterPro" id="IPR003115">
    <property type="entry name" value="ParB_N"/>
</dbReference>
<accession>A0A8S5R4J4</accession>
<dbReference type="InterPro" id="IPR050336">
    <property type="entry name" value="Chromosome_partition/occlusion"/>
</dbReference>
<evidence type="ECO:0000313" key="4">
    <source>
        <dbReference type="EMBL" id="DAE26042.1"/>
    </source>
</evidence>
<dbReference type="Gene3D" id="3.90.1530.10">
    <property type="entry name" value="Conserved hypothetical protein from pyrococcus furiosus pfu- 392566-001, ParB domain"/>
    <property type="match status" value="1"/>
</dbReference>
<keyword evidence="1" id="KW-0159">Chromosome partition</keyword>
<reference evidence="4" key="1">
    <citation type="journal article" date="2021" name="Proc. Natl. Acad. Sci. U.S.A.">
        <title>A Catalog of Tens of Thousands of Viruses from Human Metagenomes Reveals Hidden Associations with Chronic Diseases.</title>
        <authorList>
            <person name="Tisza M.J."/>
            <person name="Buck C.B."/>
        </authorList>
    </citation>
    <scope>NUCLEOTIDE SEQUENCE</scope>
    <source>
        <strain evidence="4">CtEkS11</strain>
    </source>
</reference>
<evidence type="ECO:0000259" key="3">
    <source>
        <dbReference type="SMART" id="SM00470"/>
    </source>
</evidence>
<dbReference type="PANTHER" id="PTHR33375">
    <property type="entry name" value="CHROMOSOME-PARTITIONING PROTEIN PARB-RELATED"/>
    <property type="match status" value="1"/>
</dbReference>
<dbReference type="Pfam" id="PF17762">
    <property type="entry name" value="HTH_ParB"/>
    <property type="match status" value="1"/>
</dbReference>
<evidence type="ECO:0000256" key="1">
    <source>
        <dbReference type="ARBA" id="ARBA00022829"/>
    </source>
</evidence>
<dbReference type="SMART" id="SM00470">
    <property type="entry name" value="ParB"/>
    <property type="match status" value="1"/>
</dbReference>
<dbReference type="Gene3D" id="1.10.10.2830">
    <property type="match status" value="1"/>
</dbReference>
<dbReference type="PANTHER" id="PTHR33375:SF1">
    <property type="entry name" value="CHROMOSOME-PARTITIONING PROTEIN PARB-RELATED"/>
    <property type="match status" value="1"/>
</dbReference>
<proteinExistence type="predicted"/>
<dbReference type="InterPro" id="IPR041468">
    <property type="entry name" value="HTH_ParB/Spo0J"/>
</dbReference>
<dbReference type="InterPro" id="IPR036086">
    <property type="entry name" value="ParB/Sulfiredoxin_sf"/>
</dbReference>
<sequence>MLSEGKIKISELKPHPQNNFYFDDMEGDAWDSLLQSISTSNVTNAITITQNKIIISGHQRIRACKVLGIEEVSYKMIEYENENQEIKDLIESNLRQRVLGNTNPVKLGRCFSFLNKYYGFVHGGNHGNQYTVPSEKVFNLANAQHDNPLNQKELAESYGITQQTMNNYMRMASMIPELEDLVDTGIVTKDTALAIIRNLSSDEQRELIASLDITKKITKKEAKEYIKTIKELKAENKELKDASPDSLTISTLKIEKEQLEKENKILESQKKISDDLVAEYKSQSEEYMKVKEKLAHMGTKPNGDYNTFNAAVKITELNSSLMDLLQNQLAPLKYQQYIYAIKENKILRTNLISTLHMLNDWYETMLSYLGEETNDENIIDIEMEEN</sequence>
<keyword evidence="2" id="KW-0175">Coiled coil</keyword>
<organism evidence="4">
    <name type="scientific">Siphoviridae sp. ctEkS11</name>
    <dbReference type="NCBI Taxonomy" id="2827272"/>
    <lineage>
        <taxon>Viruses</taxon>
        <taxon>Duplodnaviria</taxon>
        <taxon>Heunggongvirae</taxon>
        <taxon>Uroviricota</taxon>
        <taxon>Caudoviricetes</taxon>
    </lineage>
</organism>
<dbReference type="GO" id="GO:0007059">
    <property type="term" value="P:chromosome segregation"/>
    <property type="evidence" value="ECO:0007669"/>
    <property type="project" value="UniProtKB-KW"/>
</dbReference>
<feature type="domain" description="ParB-like N-terminal" evidence="3">
    <location>
        <begin position="5"/>
        <end position="94"/>
    </location>
</feature>
<dbReference type="SUPFAM" id="SSF110849">
    <property type="entry name" value="ParB/Sulfiredoxin"/>
    <property type="match status" value="1"/>
</dbReference>
<evidence type="ECO:0000256" key="2">
    <source>
        <dbReference type="SAM" id="Coils"/>
    </source>
</evidence>
<dbReference type="EMBL" id="BK015807">
    <property type="protein sequence ID" value="DAE26042.1"/>
    <property type="molecule type" value="Genomic_DNA"/>
</dbReference>
<protein>
    <submittedName>
        <fullName evidence="4">Chromosome partitioning protein</fullName>
    </submittedName>
</protein>
<name>A0A8S5R4J4_9CAUD</name>
<feature type="coiled-coil region" evidence="2">
    <location>
        <begin position="69"/>
        <end position="96"/>
    </location>
</feature>
<feature type="coiled-coil region" evidence="2">
    <location>
        <begin position="215"/>
        <end position="276"/>
    </location>
</feature>
<dbReference type="SUPFAM" id="SSF109709">
    <property type="entry name" value="KorB DNA-binding domain-like"/>
    <property type="match status" value="1"/>
</dbReference>